<feature type="transmembrane region" description="Helical" evidence="8">
    <location>
        <begin position="553"/>
        <end position="579"/>
    </location>
</feature>
<evidence type="ECO:0000313" key="9">
    <source>
        <dbReference type="EMBL" id="JAB63630.1"/>
    </source>
</evidence>
<feature type="transmembrane region" description="Helical" evidence="8">
    <location>
        <begin position="471"/>
        <end position="492"/>
    </location>
</feature>
<feature type="transmembrane region" description="Helical" evidence="8">
    <location>
        <begin position="636"/>
        <end position="657"/>
    </location>
</feature>
<gene>
    <name evidence="9" type="primary">SIDT1</name>
</gene>
<dbReference type="GO" id="GO:0005886">
    <property type="term" value="C:plasma membrane"/>
    <property type="evidence" value="ECO:0007669"/>
    <property type="project" value="TreeGrafter"/>
</dbReference>
<feature type="transmembrane region" description="Helical" evidence="8">
    <location>
        <begin position="669"/>
        <end position="688"/>
    </location>
</feature>
<feature type="transmembrane region" description="Helical" evidence="8">
    <location>
        <begin position="298"/>
        <end position="323"/>
    </location>
</feature>
<dbReference type="InterPro" id="IPR025958">
    <property type="entry name" value="SID1_TM_fam"/>
</dbReference>
<evidence type="ECO:0000256" key="7">
    <source>
        <dbReference type="ARBA" id="ARBA00023180"/>
    </source>
</evidence>
<comment type="subcellular location">
    <subcellularLocation>
        <location evidence="1">Membrane</location>
        <topology evidence="1">Multi-pass membrane protein</topology>
    </subcellularLocation>
</comment>
<evidence type="ECO:0000256" key="6">
    <source>
        <dbReference type="ARBA" id="ARBA00023136"/>
    </source>
</evidence>
<dbReference type="PANTHER" id="PTHR12185">
    <property type="entry name" value="SID1 TRANSMEMBRANE FAMILY MEMEBER"/>
    <property type="match status" value="1"/>
</dbReference>
<accession>V5G0U6</accession>
<dbReference type="GO" id="GO:0051033">
    <property type="term" value="F:RNA transmembrane transporter activity"/>
    <property type="evidence" value="ECO:0007669"/>
    <property type="project" value="TreeGrafter"/>
</dbReference>
<keyword evidence="6 8" id="KW-0472">Membrane</keyword>
<dbReference type="AlphaFoldDB" id="V5G0U6"/>
<dbReference type="EMBL" id="GALX01004836">
    <property type="protein sequence ID" value="JAB63630.1"/>
    <property type="molecule type" value="Transcribed_RNA"/>
</dbReference>
<feature type="transmembrane region" description="Helical" evidence="8">
    <location>
        <begin position="377"/>
        <end position="399"/>
    </location>
</feature>
<feature type="transmembrane region" description="Helical" evidence="8">
    <location>
        <begin position="498"/>
        <end position="517"/>
    </location>
</feature>
<feature type="transmembrane region" description="Helical" evidence="8">
    <location>
        <begin position="529"/>
        <end position="547"/>
    </location>
</feature>
<evidence type="ECO:0000256" key="8">
    <source>
        <dbReference type="SAM" id="Phobius"/>
    </source>
</evidence>
<evidence type="ECO:0000256" key="1">
    <source>
        <dbReference type="ARBA" id="ARBA00004141"/>
    </source>
</evidence>
<proteinExistence type="inferred from homology"/>
<dbReference type="GO" id="GO:0005764">
    <property type="term" value="C:lysosome"/>
    <property type="evidence" value="ECO:0007669"/>
    <property type="project" value="TreeGrafter"/>
</dbReference>
<sequence length="753" mass="85297">MVKQWWPILFIIYNVQGINITSIVIDQQVASYTEAVTYEINATYQVVLFYPTIETPNPFRVKAWSPDAQANLPVLVVVQQESSVTSWQVPLMVETSRRDYVLKFSNTSKTMCHDQMDSIVNPDFSTGDLTVAQRFIVGLSTSSPHTVSISIEMEEEKDFYVELDKSYSVSVSPSEPRYVFYKFLEDAPDIVIVDVDSEDDICLVVSVQDSRCPVFDTNKDIKYEGVYQTINLKGALTITRKDFDPGFFLIFVAKPDNADCTEGSSYLPRLETNFHLSTQNITTSITFKIRPTVTRREYIIATIGTLVTLGAIGIILTILSLVLNRFGTISKSDKDEPPVYDCFEPLSEFAIQDLLKKDILTVNYLARQPRRIRKRSYNYLSHILSIAVFYSIPVVQLGVTYQRIINASGNEDMCYFNFLCAHPGLGFSDFNHIFSNIGYVIFGILFNFVVIDRYTIIKIRKTKGIPVHYGLYHAMGVALIIEGLLSACYHICPSQSNYQFDTSFMYIMAVLCMVKLYQNRHPDINASAYSTFTIVGVAIFLAMLGILNGGLAIWVVFAVSYTALCIVLSFKIYFLNYVVNGVKELHREIKTRGYSTDVFLPIRRGRFIFLLITNAVNLGLLIAGLCVYPQNLTDFGTFLLGLLMANAVLHAIFYTSMKLIHGERICFEAVCYGLLSIAAWTAASVFFLDPATLWTVTPAESRQWNQNCILLGFYDKHDVWHLLSAPGLYFTFMYLMCLDDDIVDKDQCEIPVF</sequence>
<protein>
    <submittedName>
        <fullName evidence="9">SID1 transmembrane family member 1</fullName>
    </submittedName>
</protein>
<evidence type="ECO:0000256" key="4">
    <source>
        <dbReference type="ARBA" id="ARBA00022729"/>
    </source>
</evidence>
<keyword evidence="4" id="KW-0732">Signal</keyword>
<comment type="similarity">
    <text evidence="2">Belongs to the SID1 family.</text>
</comment>
<keyword evidence="5 8" id="KW-1133">Transmembrane helix</keyword>
<dbReference type="PANTHER" id="PTHR12185:SF14">
    <property type="entry name" value="CHOLESTEROL UPTAKE PROTEIN 1"/>
    <property type="match status" value="1"/>
</dbReference>
<evidence type="ECO:0000256" key="5">
    <source>
        <dbReference type="ARBA" id="ARBA00022989"/>
    </source>
</evidence>
<evidence type="ECO:0000256" key="2">
    <source>
        <dbReference type="ARBA" id="ARBA00006618"/>
    </source>
</evidence>
<organism evidence="9">
    <name type="scientific">Anoplophora glabripennis</name>
    <name type="common">Asian longhorn beetle</name>
    <name type="synonym">Anoplophora nobilis</name>
    <dbReference type="NCBI Taxonomy" id="217634"/>
    <lineage>
        <taxon>Eukaryota</taxon>
        <taxon>Metazoa</taxon>
        <taxon>Ecdysozoa</taxon>
        <taxon>Arthropoda</taxon>
        <taxon>Hexapoda</taxon>
        <taxon>Insecta</taxon>
        <taxon>Pterygota</taxon>
        <taxon>Neoptera</taxon>
        <taxon>Endopterygota</taxon>
        <taxon>Coleoptera</taxon>
        <taxon>Polyphaga</taxon>
        <taxon>Cucujiformia</taxon>
        <taxon>Chrysomeloidea</taxon>
        <taxon>Cerambycidae</taxon>
        <taxon>Lamiinae</taxon>
        <taxon>Lamiini</taxon>
        <taxon>Anoplophora</taxon>
    </lineage>
</organism>
<keyword evidence="3 8" id="KW-0812">Transmembrane</keyword>
<feature type="transmembrane region" description="Helical" evidence="8">
    <location>
        <begin position="607"/>
        <end position="630"/>
    </location>
</feature>
<feature type="transmembrane region" description="Helical" evidence="8">
    <location>
        <begin position="719"/>
        <end position="737"/>
    </location>
</feature>
<keyword evidence="7" id="KW-0325">Glycoprotein</keyword>
<evidence type="ECO:0000256" key="3">
    <source>
        <dbReference type="ARBA" id="ARBA00022692"/>
    </source>
</evidence>
<dbReference type="Pfam" id="PF13965">
    <property type="entry name" value="SID-1_RNA_chan"/>
    <property type="match status" value="1"/>
</dbReference>
<dbReference type="GO" id="GO:0003725">
    <property type="term" value="F:double-stranded RNA binding"/>
    <property type="evidence" value="ECO:0007669"/>
    <property type="project" value="TreeGrafter"/>
</dbReference>
<reference evidence="9" key="1">
    <citation type="submission" date="2013-07" db="EMBL/GenBank/DDBJ databases">
        <title>Midgut Transcriptome Profiling of Anoplphora glabripennis, a Lignocellulose Degrading, Wood-Boring Cerambycid.</title>
        <authorList>
            <person name="Scully E.D."/>
            <person name="Hoover K."/>
            <person name="Carlson J.E."/>
            <person name="Tien M."/>
            <person name="Geib S.M."/>
        </authorList>
    </citation>
    <scope>NUCLEOTIDE SEQUENCE</scope>
</reference>
<name>V5G0U6_ANOGL</name>
<feature type="transmembrane region" description="Helical" evidence="8">
    <location>
        <begin position="433"/>
        <end position="451"/>
    </location>
</feature>